<dbReference type="Proteomes" id="UP000053586">
    <property type="component" value="Unassembled WGS sequence"/>
</dbReference>
<dbReference type="OrthoDB" id="4459835at2"/>
<dbReference type="AlphaFoldDB" id="H5TDD9"/>
<evidence type="ECO:0000313" key="2">
    <source>
        <dbReference type="Proteomes" id="UP000053586"/>
    </source>
</evidence>
<keyword evidence="2" id="KW-1185">Reference proteome</keyword>
<sequence length="155" mass="17440">MFNISVERIINKPIEQVFELISDHANYSQFKGVDKSSLLKEGTEHKNGLGAVREVVAAIGTLHEEIVRYEPASSKSDQETKKAVLGYKIIFSKPLPYDHHLGEVHLSEVDGKTHAKWISKGRISTFLIGPLYFDKQIQKNGSRAFGSILKYIDNL</sequence>
<dbReference type="eggNOG" id="COG3832">
    <property type="taxonomic scope" value="Bacteria"/>
</dbReference>
<evidence type="ECO:0000313" key="1">
    <source>
        <dbReference type="EMBL" id="GAB56316.1"/>
    </source>
</evidence>
<dbReference type="SUPFAM" id="SSF55961">
    <property type="entry name" value="Bet v1-like"/>
    <property type="match status" value="1"/>
</dbReference>
<dbReference type="InterPro" id="IPR023393">
    <property type="entry name" value="START-like_dom_sf"/>
</dbReference>
<accession>H5TDD9</accession>
<protein>
    <recommendedName>
        <fullName evidence="3">SRPBCC family protein</fullName>
    </recommendedName>
</protein>
<reference evidence="1 2" key="1">
    <citation type="journal article" date="2012" name="J. Bacteriol.">
        <title>Genome sequence of proteorhodopsin-containing sea ice bacterium Glaciecola punicea ACAM 611T.</title>
        <authorList>
            <person name="Qin Q.-L."/>
            <person name="Xie B.-B."/>
            <person name="Shu Y.-L."/>
            <person name="Rong J.-C."/>
            <person name="Zhao D.-L."/>
            <person name="Zhang X.-Y."/>
            <person name="Chen X.-L."/>
            <person name="Zhou B.-C."/>
            <person name="Zhanga Y.-Z."/>
        </authorList>
    </citation>
    <scope>NUCLEOTIDE SEQUENCE [LARGE SCALE GENOMIC DNA]</scope>
    <source>
        <strain evidence="1 2">ACAM 611</strain>
    </source>
</reference>
<evidence type="ECO:0008006" key="3">
    <source>
        <dbReference type="Google" id="ProtNLM"/>
    </source>
</evidence>
<name>H5TDD9_9ALTE</name>
<dbReference type="CDD" id="cd07821">
    <property type="entry name" value="PYR_PYL_RCAR_like"/>
    <property type="match status" value="1"/>
</dbReference>
<dbReference type="InterPro" id="IPR019587">
    <property type="entry name" value="Polyketide_cyclase/dehydratase"/>
</dbReference>
<dbReference type="Gene3D" id="3.30.530.20">
    <property type="match status" value="1"/>
</dbReference>
<organism evidence="1 2">
    <name type="scientific">Glaciecola punicea ACAM 611</name>
    <dbReference type="NCBI Taxonomy" id="1121923"/>
    <lineage>
        <taxon>Bacteria</taxon>
        <taxon>Pseudomonadati</taxon>
        <taxon>Pseudomonadota</taxon>
        <taxon>Gammaproteobacteria</taxon>
        <taxon>Alteromonadales</taxon>
        <taxon>Alteromonadaceae</taxon>
        <taxon>Glaciecola</taxon>
    </lineage>
</organism>
<dbReference type="RefSeq" id="WP_006006346.1">
    <property type="nucleotide sequence ID" value="NZ_BAET01000027.1"/>
</dbReference>
<comment type="caution">
    <text evidence="1">The sequence shown here is derived from an EMBL/GenBank/DDBJ whole genome shotgun (WGS) entry which is preliminary data.</text>
</comment>
<dbReference type="STRING" id="56804.BAE46_11990"/>
<proteinExistence type="predicted"/>
<reference evidence="1 2" key="2">
    <citation type="journal article" date="2017" name="Antonie Van Leeuwenhoek">
        <title>Rhizobium rhizosphaerae sp. nov., a novel species isolated from rice rhizosphere.</title>
        <authorList>
            <person name="Zhao J.J."/>
            <person name="Zhang J."/>
            <person name="Zhang R.J."/>
            <person name="Zhang C.W."/>
            <person name="Yin H.Q."/>
            <person name="Zhang X.X."/>
        </authorList>
    </citation>
    <scope>NUCLEOTIDE SEQUENCE [LARGE SCALE GENOMIC DNA]</scope>
    <source>
        <strain evidence="1 2">ACAM 611</strain>
    </source>
</reference>
<dbReference type="EMBL" id="BAET01000027">
    <property type="protein sequence ID" value="GAB56316.1"/>
    <property type="molecule type" value="Genomic_DNA"/>
</dbReference>
<dbReference type="Pfam" id="PF10604">
    <property type="entry name" value="Polyketide_cyc2"/>
    <property type="match status" value="1"/>
</dbReference>
<gene>
    <name evidence="1" type="ORF">GPUN_2201</name>
</gene>